<comment type="subcellular location">
    <subcellularLocation>
        <location evidence="1">Membrane</location>
        <topology evidence="1">Multi-pass membrane protein</topology>
    </subcellularLocation>
</comment>
<organism evidence="7 8">
    <name type="scientific">Blastomyces parvus</name>
    <dbReference type="NCBI Taxonomy" id="2060905"/>
    <lineage>
        <taxon>Eukaryota</taxon>
        <taxon>Fungi</taxon>
        <taxon>Dikarya</taxon>
        <taxon>Ascomycota</taxon>
        <taxon>Pezizomycotina</taxon>
        <taxon>Eurotiomycetes</taxon>
        <taxon>Eurotiomycetidae</taxon>
        <taxon>Onygenales</taxon>
        <taxon>Ajellomycetaceae</taxon>
        <taxon>Blastomyces</taxon>
    </lineage>
</organism>
<keyword evidence="2 6" id="KW-0812">Transmembrane</keyword>
<evidence type="ECO:0000256" key="1">
    <source>
        <dbReference type="ARBA" id="ARBA00004141"/>
    </source>
</evidence>
<feature type="transmembrane region" description="Helical" evidence="6">
    <location>
        <begin position="216"/>
        <end position="234"/>
    </location>
</feature>
<comment type="caution">
    <text evidence="7">The sequence shown here is derived from an EMBL/GenBank/DDBJ whole genome shotgun (WGS) entry which is preliminary data.</text>
</comment>
<feature type="transmembrane region" description="Helical" evidence="6">
    <location>
        <begin position="58"/>
        <end position="78"/>
    </location>
</feature>
<feature type="transmembrane region" description="Helical" evidence="6">
    <location>
        <begin position="14"/>
        <end position="37"/>
    </location>
</feature>
<gene>
    <name evidence="7" type="ORF">GX51_06648</name>
</gene>
<keyword evidence="8" id="KW-1185">Reference proteome</keyword>
<sequence>MACPITISKFVGTISLGLLTGISYATSMIAIPSLQSLPNASSASRTLKDLQARTSKHVIRLSHITAIALLTAFTMSSPRRRHPYLIWTALTALIGGVGLEWWHNRETLTWRSLSGVLGGVCGCHRSGFGVISWGSARAGASASVGGSVSVKSEEEDSNGNGSEIEIVGEEEASSAAAAASGAPATNVATPQSDADLNVNGEAVQAEMEKERKLQKLRMWTLGLGFSMGVVGIWGDGV</sequence>
<accession>A0A2B7WQE4</accession>
<feature type="transmembrane region" description="Helical" evidence="6">
    <location>
        <begin position="84"/>
        <end position="102"/>
    </location>
</feature>
<keyword evidence="3 6" id="KW-1133">Transmembrane helix</keyword>
<dbReference type="AlphaFoldDB" id="A0A2B7WQE4"/>
<dbReference type="PANTHER" id="PTHR37278:SF1">
    <property type="entry name" value="AUTOPHAGY-RELATED PROTEIN 33-RELATED"/>
    <property type="match status" value="1"/>
</dbReference>
<proteinExistence type="inferred from homology"/>
<keyword evidence="4 6" id="KW-0472">Membrane</keyword>
<dbReference type="GO" id="GO:0016236">
    <property type="term" value="P:macroautophagy"/>
    <property type="evidence" value="ECO:0007669"/>
    <property type="project" value="TreeGrafter"/>
</dbReference>
<evidence type="ECO:0000313" key="7">
    <source>
        <dbReference type="EMBL" id="PGG98720.1"/>
    </source>
</evidence>
<dbReference type="PANTHER" id="PTHR37278">
    <property type="entry name" value="AUTOPHAGY-RELATED PROTEIN 33-RELATED"/>
    <property type="match status" value="1"/>
</dbReference>
<dbReference type="Proteomes" id="UP000224080">
    <property type="component" value="Unassembled WGS sequence"/>
</dbReference>
<dbReference type="OrthoDB" id="5336366at2759"/>
<name>A0A2B7WQE4_9EURO</name>
<dbReference type="InterPro" id="IPR051668">
    <property type="entry name" value="ATG33"/>
</dbReference>
<comment type="similarity">
    <text evidence="5">Belongs to the ATG33 family.</text>
</comment>
<evidence type="ECO:0000313" key="8">
    <source>
        <dbReference type="Proteomes" id="UP000224080"/>
    </source>
</evidence>
<evidence type="ECO:0000256" key="2">
    <source>
        <dbReference type="ARBA" id="ARBA00022692"/>
    </source>
</evidence>
<evidence type="ECO:0000256" key="4">
    <source>
        <dbReference type="ARBA" id="ARBA00023136"/>
    </source>
</evidence>
<dbReference type="EMBL" id="PDNC01000114">
    <property type="protein sequence ID" value="PGG98720.1"/>
    <property type="molecule type" value="Genomic_DNA"/>
</dbReference>
<reference evidence="7 8" key="1">
    <citation type="submission" date="2017-10" db="EMBL/GenBank/DDBJ databases">
        <title>Comparative genomics in systemic dimorphic fungi from Ajellomycetaceae.</title>
        <authorList>
            <person name="Munoz J.F."/>
            <person name="Mcewen J.G."/>
            <person name="Clay O.K."/>
            <person name="Cuomo C.A."/>
        </authorList>
    </citation>
    <scope>NUCLEOTIDE SEQUENCE [LARGE SCALE GENOMIC DNA]</scope>
    <source>
        <strain evidence="7 8">UAMH130</strain>
    </source>
</reference>
<protein>
    <submittedName>
        <fullName evidence="7">Uncharacterized protein</fullName>
    </submittedName>
</protein>
<evidence type="ECO:0000256" key="5">
    <source>
        <dbReference type="ARBA" id="ARBA00038013"/>
    </source>
</evidence>
<dbReference type="GO" id="GO:0000422">
    <property type="term" value="P:autophagy of mitochondrion"/>
    <property type="evidence" value="ECO:0007669"/>
    <property type="project" value="TreeGrafter"/>
</dbReference>
<evidence type="ECO:0000256" key="3">
    <source>
        <dbReference type="ARBA" id="ARBA00022989"/>
    </source>
</evidence>
<dbReference type="GO" id="GO:0005741">
    <property type="term" value="C:mitochondrial outer membrane"/>
    <property type="evidence" value="ECO:0007669"/>
    <property type="project" value="TreeGrafter"/>
</dbReference>
<evidence type="ECO:0000256" key="6">
    <source>
        <dbReference type="SAM" id="Phobius"/>
    </source>
</evidence>